<feature type="region of interest" description="Disordered" evidence="1">
    <location>
        <begin position="726"/>
        <end position="751"/>
    </location>
</feature>
<dbReference type="PANTHER" id="PTHR47272">
    <property type="entry name" value="DDE_TNP_1_7 DOMAIN-CONTAINING PROTEIN"/>
    <property type="match status" value="1"/>
</dbReference>
<dbReference type="EMBL" id="JAJSOF020000029">
    <property type="protein sequence ID" value="KAJ4432604.1"/>
    <property type="molecule type" value="Genomic_DNA"/>
</dbReference>
<dbReference type="PANTHER" id="PTHR47272:SF1">
    <property type="entry name" value="PIGGYBAC TRANSPOSABLE ELEMENT-DERIVED PROTEIN 3-LIKE"/>
    <property type="match status" value="1"/>
</dbReference>
<dbReference type="Pfam" id="PF01359">
    <property type="entry name" value="Transposase_1"/>
    <property type="match status" value="1"/>
</dbReference>
<keyword evidence="4" id="KW-1185">Reference proteome</keyword>
<dbReference type="Pfam" id="PF13843">
    <property type="entry name" value="DDE_Tnp_1_7"/>
    <property type="match status" value="3"/>
</dbReference>
<reference evidence="3 4" key="1">
    <citation type="journal article" date="2022" name="Allergy">
        <title>Genome assembly and annotation of Periplaneta americana reveal a comprehensive cockroach allergen profile.</title>
        <authorList>
            <person name="Wang L."/>
            <person name="Xiong Q."/>
            <person name="Saelim N."/>
            <person name="Wang L."/>
            <person name="Nong W."/>
            <person name="Wan A.T."/>
            <person name="Shi M."/>
            <person name="Liu X."/>
            <person name="Cao Q."/>
            <person name="Hui J.H.L."/>
            <person name="Sookrung N."/>
            <person name="Leung T.F."/>
            <person name="Tungtrongchitr A."/>
            <person name="Tsui S.K.W."/>
        </authorList>
    </citation>
    <scope>NUCLEOTIDE SEQUENCE [LARGE SCALE GENOMIC DNA]</scope>
    <source>
        <strain evidence="3">PWHHKU_190912</strain>
    </source>
</reference>
<organism evidence="3 4">
    <name type="scientific">Periplaneta americana</name>
    <name type="common">American cockroach</name>
    <name type="synonym">Blatta americana</name>
    <dbReference type="NCBI Taxonomy" id="6978"/>
    <lineage>
        <taxon>Eukaryota</taxon>
        <taxon>Metazoa</taxon>
        <taxon>Ecdysozoa</taxon>
        <taxon>Arthropoda</taxon>
        <taxon>Hexapoda</taxon>
        <taxon>Insecta</taxon>
        <taxon>Pterygota</taxon>
        <taxon>Neoptera</taxon>
        <taxon>Polyneoptera</taxon>
        <taxon>Dictyoptera</taxon>
        <taxon>Blattodea</taxon>
        <taxon>Blattoidea</taxon>
        <taxon>Blattidae</taxon>
        <taxon>Blattinae</taxon>
        <taxon>Periplaneta</taxon>
    </lineage>
</organism>
<feature type="domain" description="PiggyBac transposable element-derived protein" evidence="2">
    <location>
        <begin position="1210"/>
        <end position="1268"/>
    </location>
</feature>
<dbReference type="InterPro" id="IPR001888">
    <property type="entry name" value="Transposase_1"/>
</dbReference>
<proteinExistence type="predicted"/>
<name>A0ABQ8SFF8_PERAM</name>
<dbReference type="Gene3D" id="3.30.420.10">
    <property type="entry name" value="Ribonuclease H-like superfamily/Ribonuclease H"/>
    <property type="match status" value="1"/>
</dbReference>
<dbReference type="InterPro" id="IPR029526">
    <property type="entry name" value="PGBD"/>
</dbReference>
<comment type="caution">
    <text evidence="3">The sequence shown here is derived from an EMBL/GenBank/DDBJ whole genome shotgun (WGS) entry which is preliminary data.</text>
</comment>
<feature type="compositionally biased region" description="Basic and acidic residues" evidence="1">
    <location>
        <begin position="480"/>
        <end position="490"/>
    </location>
</feature>
<protein>
    <recommendedName>
        <fullName evidence="2">PiggyBac transposable element-derived protein domain-containing protein</fullName>
    </recommendedName>
</protein>
<evidence type="ECO:0000259" key="2">
    <source>
        <dbReference type="Pfam" id="PF13843"/>
    </source>
</evidence>
<feature type="domain" description="PiggyBac transposable element-derived protein" evidence="2">
    <location>
        <begin position="16"/>
        <end position="344"/>
    </location>
</feature>
<gene>
    <name evidence="3" type="ORF">ANN_21227</name>
</gene>
<feature type="domain" description="PiggyBac transposable element-derived protein" evidence="2">
    <location>
        <begin position="804"/>
        <end position="1000"/>
    </location>
</feature>
<evidence type="ECO:0000313" key="4">
    <source>
        <dbReference type="Proteomes" id="UP001148838"/>
    </source>
</evidence>
<feature type="region of interest" description="Disordered" evidence="1">
    <location>
        <begin position="354"/>
        <end position="376"/>
    </location>
</feature>
<sequence>ESQWAGSLLTSELLFTPLDYFRMFVGTELLETIVQESNNYAIQQNPNKPLNLTVEELEKWLGMILTMSIIKLPATRLYWSRNFRVSIVAETMPCNRFETIKRNLHFCNNLAPGSNTAADPLYKVRSILDHIIKNCNVLPKCEKYSVDEQIIPFKGRSRLKMYNPKKPKKWGYKMFIICDVKGLVYNFELYSGKTVHPEELPNVGASGNVVLRLASILSSGENYKVYFDNNWFCSVALQAALAQQKIWSLGTVRQNRLKGCDHPSDTVMKRKGRGAISEKRCDFENVTYSSVKWFDNRCVTLLSNFVGAEPVRKVKRYDRRQRKYTEVSCPNSVVTYNKFMGDFKTSVAQGLLKASKTSTPQSNKIGRPKNSSLESQYNEKCKKGPAASIPISDVRLDQNGHFPVFQEKKRRIKKPNCKGTPKIKDCVKHVAMQRCYIAQWHNELKRSGKALLDQYQREGDYFLGRIVAMDETWTRSYEPKLKRQSNEWKHPGSPRPKKVRPTQSAVKEMFIVAYDIDGVILHHAVLPRQTVNADYYCKFLQHHLRPALRRKRRYLVVQNPIILHDNARSRTVAAVKDLLRRWQWEILEHSPYSPDKSPCDYDLFVKVKEPLRVTRYNTRDELLCAIGRSIWNINKDGRADYGSKLLSEQISRTALMDSCKPKSIARTCNLTVEEILTTLEEKDDAIQKAETIDLVILPPDNENDTDIDEIPEEDLEFELNSSSTATPLEKTAITTPEAPSASATKRKSSDGVAYSKKEKRVMEKHWDSIFLKPETAEDTKFKIKYSSDNPPEIFETIVGNGMQPLQVFQLFWKPEFLSHICKESKKYAQYKYGDNSYTVDIDEMYKMLGILLLSGYAKLPNRKMYWETQSDVNNPAVSNCVSRNRFLSILKYTHFSDNCENANAGNIHKIQPLLRYISKQCEECAKPLPSVYSFDEAMEPYYGRHRLKQFIRGKPIRFGFKFWCLNTPNGYCVRFKQYEGREERDPSLTLGSSITKQMIEGFVPPLSQHVELGIPLLEFLRRTTIPLLAAPTVSRPRIVNPQRSSGVLSEVRFDGKEHWPVNCPKTDLNLKTDTNKATRPGDTGKGLKTHEILSELEATDTRSNPGEIDVYIPPPVHGESDGDSGNEECNNPDCLTRTLFEAEAEVRFSNETRDDENDSPESTLEATVLLEVEAELEATTKTRDDKNYNPRSVLNTKYIPQNRRSVLSQMKEEDIHYTIHPIKKYNSFMGGVDQMDQNIGAYRIGIRGEKWYVPILLWMFDVAMNNAWLTARSKGISLDNLSFRRTTVIAMMQNYGTPVCSPAAQKASECGKYGRRFSTSQCWTLAGGWSATSLMRCLQKQDY</sequence>
<dbReference type="InterPro" id="IPR036397">
    <property type="entry name" value="RNaseH_sf"/>
</dbReference>
<feature type="region of interest" description="Disordered" evidence="1">
    <location>
        <begin position="480"/>
        <end position="502"/>
    </location>
</feature>
<dbReference type="Proteomes" id="UP001148838">
    <property type="component" value="Unassembled WGS sequence"/>
</dbReference>
<feature type="compositionally biased region" description="Polar residues" evidence="1">
    <location>
        <begin position="355"/>
        <end position="376"/>
    </location>
</feature>
<accession>A0ABQ8SFF8</accession>
<feature type="non-terminal residue" evidence="3">
    <location>
        <position position="1"/>
    </location>
</feature>
<evidence type="ECO:0000313" key="3">
    <source>
        <dbReference type="EMBL" id="KAJ4432604.1"/>
    </source>
</evidence>
<evidence type="ECO:0000256" key="1">
    <source>
        <dbReference type="SAM" id="MobiDB-lite"/>
    </source>
</evidence>